<organism evidence="4 5">
    <name type="scientific">Halonatronomonas betaini</name>
    <dbReference type="NCBI Taxonomy" id="2778430"/>
    <lineage>
        <taxon>Bacteria</taxon>
        <taxon>Bacillati</taxon>
        <taxon>Bacillota</taxon>
        <taxon>Clostridia</taxon>
        <taxon>Halanaerobiales</taxon>
        <taxon>Halarsenatibacteraceae</taxon>
        <taxon>Halonatronomonas</taxon>
    </lineage>
</organism>
<keyword evidence="5" id="KW-1185">Reference proteome</keyword>
<accession>A0A931API1</accession>
<keyword evidence="2 3" id="KW-1133">Transmembrane helix</keyword>
<feature type="transmembrane region" description="Helical" evidence="3">
    <location>
        <begin position="116"/>
        <end position="133"/>
    </location>
</feature>
<keyword evidence="1 3" id="KW-0812">Transmembrane</keyword>
<dbReference type="GO" id="GO:0016020">
    <property type="term" value="C:membrane"/>
    <property type="evidence" value="ECO:0007669"/>
    <property type="project" value="InterPro"/>
</dbReference>
<dbReference type="Pfam" id="PF07155">
    <property type="entry name" value="ECF-ribofla_trS"/>
    <property type="match status" value="1"/>
</dbReference>
<proteinExistence type="predicted"/>
<feature type="transmembrane region" description="Helical" evidence="3">
    <location>
        <begin position="85"/>
        <end position="104"/>
    </location>
</feature>
<gene>
    <name evidence="4" type="ORF">I0Q91_05855</name>
</gene>
<feature type="transmembrane region" description="Helical" evidence="3">
    <location>
        <begin position="54"/>
        <end position="79"/>
    </location>
</feature>
<evidence type="ECO:0000256" key="2">
    <source>
        <dbReference type="ARBA" id="ARBA00022989"/>
    </source>
</evidence>
<dbReference type="InterPro" id="IPR009825">
    <property type="entry name" value="ECF_substrate-spec-like"/>
</dbReference>
<name>A0A931API1_9FIRM</name>
<dbReference type="AlphaFoldDB" id="A0A931API1"/>
<protein>
    <submittedName>
        <fullName evidence="4">ECF transporter S component</fullName>
    </submittedName>
</protein>
<dbReference type="EMBL" id="JADPIE010000003">
    <property type="protein sequence ID" value="MBF8436593.1"/>
    <property type="molecule type" value="Genomic_DNA"/>
</dbReference>
<dbReference type="Proteomes" id="UP000621436">
    <property type="component" value="Unassembled WGS sequence"/>
</dbReference>
<dbReference type="PANTHER" id="PTHR37815">
    <property type="entry name" value="UPF0397 PROTEIN BC_2624-RELATED"/>
    <property type="match status" value="1"/>
</dbReference>
<reference evidence="4" key="1">
    <citation type="submission" date="2020-11" db="EMBL/GenBank/DDBJ databases">
        <title>Halonatronomonas betainensis gen. nov., sp. nov. a novel haloalkaliphilic representative of the family Halanaerobiacae capable of betaine degradation.</title>
        <authorList>
            <person name="Boltyanskaya Y."/>
            <person name="Kevbrin V."/>
            <person name="Detkova E."/>
            <person name="Grouzdev D.S."/>
            <person name="Koziaeva V."/>
            <person name="Zhilina T."/>
        </authorList>
    </citation>
    <scope>NUCLEOTIDE SEQUENCE</scope>
    <source>
        <strain evidence="4">Z-7014</strain>
    </source>
</reference>
<feature type="transmembrane region" description="Helical" evidence="3">
    <location>
        <begin position="139"/>
        <end position="166"/>
    </location>
</feature>
<evidence type="ECO:0000313" key="4">
    <source>
        <dbReference type="EMBL" id="MBF8436593.1"/>
    </source>
</evidence>
<sequence length="176" mass="18628">MQGKNMISTFNEYDYSSNPARLIAMQALMVAFVSAATFIAVPGPSSSYFNLGEIAIYILALTFGGKAGGVAGAFGSAITDILLGYSIWAPFTFVIKGLEGYVVGRIAGGETDLKKVIIAILIGGHIMIVGYGITKGFLISWAAVLPEIIIDYGQMSIGAVVAIPISRQLIKHFKSK</sequence>
<dbReference type="PANTHER" id="PTHR37815:SF3">
    <property type="entry name" value="UPF0397 PROTEIN SPR0429"/>
    <property type="match status" value="1"/>
</dbReference>
<dbReference type="RefSeq" id="WP_270453497.1">
    <property type="nucleotide sequence ID" value="NZ_JADPIE010000003.1"/>
</dbReference>
<evidence type="ECO:0000313" key="5">
    <source>
        <dbReference type="Proteomes" id="UP000621436"/>
    </source>
</evidence>
<comment type="caution">
    <text evidence="4">The sequence shown here is derived from an EMBL/GenBank/DDBJ whole genome shotgun (WGS) entry which is preliminary data.</text>
</comment>
<dbReference type="Gene3D" id="1.10.1760.20">
    <property type="match status" value="1"/>
</dbReference>
<keyword evidence="3" id="KW-0472">Membrane</keyword>
<evidence type="ECO:0000256" key="1">
    <source>
        <dbReference type="ARBA" id="ARBA00022692"/>
    </source>
</evidence>
<feature type="transmembrane region" description="Helical" evidence="3">
    <location>
        <begin position="20"/>
        <end position="42"/>
    </location>
</feature>
<evidence type="ECO:0000256" key="3">
    <source>
        <dbReference type="SAM" id="Phobius"/>
    </source>
</evidence>